<dbReference type="InParanoid" id="A0A6I8U7M6"/>
<gene>
    <name evidence="1" type="primary">5571992</name>
</gene>
<dbReference type="InterPro" id="IPR014710">
    <property type="entry name" value="RmlC-like_jellyroll"/>
</dbReference>
<evidence type="ECO:0000313" key="1">
    <source>
        <dbReference type="EnsemblMetazoa" id="AAEL026330-PA"/>
    </source>
</evidence>
<dbReference type="Gene3D" id="2.60.120.10">
    <property type="entry name" value="Jelly Rolls"/>
    <property type="match status" value="2"/>
</dbReference>
<dbReference type="CDD" id="cd00038">
    <property type="entry name" value="CAP_ED"/>
    <property type="match status" value="1"/>
</dbReference>
<organism evidence="1 2">
    <name type="scientific">Aedes aegypti</name>
    <name type="common">Yellowfever mosquito</name>
    <name type="synonym">Culex aegypti</name>
    <dbReference type="NCBI Taxonomy" id="7159"/>
    <lineage>
        <taxon>Eukaryota</taxon>
        <taxon>Metazoa</taxon>
        <taxon>Ecdysozoa</taxon>
        <taxon>Arthropoda</taxon>
        <taxon>Hexapoda</taxon>
        <taxon>Insecta</taxon>
        <taxon>Pterygota</taxon>
        <taxon>Neoptera</taxon>
        <taxon>Endopterygota</taxon>
        <taxon>Diptera</taxon>
        <taxon>Nematocera</taxon>
        <taxon>Culicoidea</taxon>
        <taxon>Culicidae</taxon>
        <taxon>Culicinae</taxon>
        <taxon>Aedini</taxon>
        <taxon>Aedes</taxon>
        <taxon>Stegomyia</taxon>
    </lineage>
</organism>
<dbReference type="PANTHER" id="PTHR23011:SF41">
    <property type="entry name" value="CYCLIC NUCLEOTIDE-BINDING DOMAIN-CONTAINING PROTEIN"/>
    <property type="match status" value="1"/>
</dbReference>
<dbReference type="PROSITE" id="PS50042">
    <property type="entry name" value="CNMP_BINDING_3"/>
    <property type="match status" value="1"/>
</dbReference>
<dbReference type="InterPro" id="IPR000595">
    <property type="entry name" value="cNMP-bd_dom"/>
</dbReference>
<dbReference type="PANTHER" id="PTHR23011">
    <property type="entry name" value="CYCLIC NUCLEOTIDE-BINDING DOMAIN CONTAINING PROTEIN"/>
    <property type="match status" value="1"/>
</dbReference>
<reference evidence="1 2" key="1">
    <citation type="submission" date="2017-06" db="EMBL/GenBank/DDBJ databases">
        <title>Aedes aegypti genome working group (AGWG) sequencing and assembly.</title>
        <authorList>
            <consortium name="Aedes aegypti Genome Working Group (AGWG)"/>
            <person name="Matthews B.J."/>
        </authorList>
    </citation>
    <scope>NUCLEOTIDE SEQUENCE [LARGE SCALE GENOMIC DNA]</scope>
    <source>
        <strain evidence="1 2">LVP_AGWG</strain>
    </source>
</reference>
<reference evidence="1" key="2">
    <citation type="submission" date="2020-05" db="UniProtKB">
        <authorList>
            <consortium name="EnsemblMetazoa"/>
        </authorList>
    </citation>
    <scope>IDENTIFICATION</scope>
    <source>
        <strain evidence="1">LVP_AGWG</strain>
    </source>
</reference>
<protein>
    <submittedName>
        <fullName evidence="1">Uncharacterized protein</fullName>
    </submittedName>
</protein>
<sequence>MASKKKAEEDKKRRRAFVRFQFRSLVRTVIVNNYWLSELEDQELGDNARRNIAIIVRRKGRKGLLTIFDKMILNQAPASRTAEQRAKLADIFRRLECLSRFPMEAREQLATCAGYRYYNAGRTVLREGNHPVSVYFVLNGEITVSRLQWDPIYKQFVDVPCGVRVPGEMFGDIAFLYDCPRTATCTTATDCELLCVSGEDFKRLLEPTLRLQWNQMQEAIRRFQYFDHWTEEQIRECCILAKVAHYEPQQQIAVPGTGGDLEYAYFVLSGQCMVLQCLKMMKKMRGKRQCFHLLHAESDDRLLHIAERLMKRKNSDVLESVLPPTLRQSLSGSRLSLVRNESCEGDDDQVGPTVVQEPPSEEQLEHRFLDVGTYSCGSVFGLGERMQDRSIVARNHVQCMLIPRYWLFMKHQNTGNVWQRIKMYLDLAIPSREQLFKKFLDDINWMAYRKKGVNEIIQRRGRQNHTRLVDVPIVCRVEQSDVGQR</sequence>
<proteinExistence type="predicted"/>
<dbReference type="EnsemblMetazoa" id="AAEL026330-RA">
    <property type="protein sequence ID" value="AAEL026330-PA"/>
    <property type="gene ID" value="AAEL026330"/>
</dbReference>
<dbReference type="OrthoDB" id="166212at2759"/>
<dbReference type="SUPFAM" id="SSF51206">
    <property type="entry name" value="cAMP-binding domain-like"/>
    <property type="match status" value="2"/>
</dbReference>
<dbReference type="SMART" id="SM00100">
    <property type="entry name" value="cNMP"/>
    <property type="match status" value="1"/>
</dbReference>
<keyword evidence="2" id="KW-1185">Reference proteome</keyword>
<dbReference type="InterPro" id="IPR018490">
    <property type="entry name" value="cNMP-bd_dom_sf"/>
</dbReference>
<dbReference type="AlphaFoldDB" id="A0A6I8U7M6"/>
<name>A0A6I8U7M6_AEDAE</name>
<dbReference type="Pfam" id="PF00027">
    <property type="entry name" value="cNMP_binding"/>
    <property type="match status" value="1"/>
</dbReference>
<dbReference type="Proteomes" id="UP000008820">
    <property type="component" value="Chromosome 1"/>
</dbReference>
<evidence type="ECO:0000313" key="2">
    <source>
        <dbReference type="Proteomes" id="UP000008820"/>
    </source>
</evidence>
<accession>A0A6I8U7M6</accession>